<dbReference type="InterPro" id="IPR005119">
    <property type="entry name" value="LysR_subst-bd"/>
</dbReference>
<evidence type="ECO:0000256" key="4">
    <source>
        <dbReference type="ARBA" id="ARBA00023159"/>
    </source>
</evidence>
<keyword evidence="2" id="KW-0805">Transcription regulation</keyword>
<dbReference type="RefSeq" id="WP_344326778.1">
    <property type="nucleotide sequence ID" value="NZ_BAAAPY010000004.1"/>
</dbReference>
<dbReference type="InterPro" id="IPR050176">
    <property type="entry name" value="LTTR"/>
</dbReference>
<proteinExistence type="inferred from homology"/>
<keyword evidence="8" id="KW-1185">Reference proteome</keyword>
<dbReference type="Pfam" id="PF03466">
    <property type="entry name" value="LysR_substrate"/>
    <property type="match status" value="1"/>
</dbReference>
<evidence type="ECO:0000313" key="8">
    <source>
        <dbReference type="Proteomes" id="UP001501480"/>
    </source>
</evidence>
<dbReference type="SUPFAM" id="SSF46785">
    <property type="entry name" value="Winged helix' DNA-binding domain"/>
    <property type="match status" value="1"/>
</dbReference>
<dbReference type="Gene3D" id="1.10.10.10">
    <property type="entry name" value="Winged helix-like DNA-binding domain superfamily/Winged helix DNA-binding domain"/>
    <property type="match status" value="1"/>
</dbReference>
<dbReference type="Pfam" id="PF00126">
    <property type="entry name" value="HTH_1"/>
    <property type="match status" value="1"/>
</dbReference>
<reference evidence="7 8" key="1">
    <citation type="journal article" date="2019" name="Int. J. Syst. Evol. Microbiol.">
        <title>The Global Catalogue of Microorganisms (GCM) 10K type strain sequencing project: providing services to taxonomists for standard genome sequencing and annotation.</title>
        <authorList>
            <consortium name="The Broad Institute Genomics Platform"/>
            <consortium name="The Broad Institute Genome Sequencing Center for Infectious Disease"/>
            <person name="Wu L."/>
            <person name="Ma J."/>
        </authorList>
    </citation>
    <scope>NUCLEOTIDE SEQUENCE [LARGE SCALE GENOMIC DNA]</scope>
    <source>
        <strain evidence="7 8">JCM 15749</strain>
    </source>
</reference>
<dbReference type="InterPro" id="IPR036390">
    <property type="entry name" value="WH_DNA-bd_sf"/>
</dbReference>
<dbReference type="InterPro" id="IPR017685">
    <property type="entry name" value="ArgP"/>
</dbReference>
<dbReference type="InterPro" id="IPR000847">
    <property type="entry name" value="LysR_HTH_N"/>
</dbReference>
<evidence type="ECO:0000256" key="1">
    <source>
        <dbReference type="ARBA" id="ARBA00009437"/>
    </source>
</evidence>
<gene>
    <name evidence="7" type="ORF">GCM10009821_16170</name>
</gene>
<dbReference type="SUPFAM" id="SSF53850">
    <property type="entry name" value="Periplasmic binding protein-like II"/>
    <property type="match status" value="1"/>
</dbReference>
<feature type="domain" description="HTH lysR-type" evidence="6">
    <location>
        <begin position="1"/>
        <end position="59"/>
    </location>
</feature>
<comment type="caution">
    <text evidence="7">The sequence shown here is derived from an EMBL/GenBank/DDBJ whole genome shotgun (WGS) entry which is preliminary data.</text>
</comment>
<keyword evidence="5" id="KW-0804">Transcription</keyword>
<dbReference type="NCBIfam" id="NF002964">
    <property type="entry name" value="PRK03635.1"/>
    <property type="match status" value="1"/>
</dbReference>
<dbReference type="InterPro" id="IPR036388">
    <property type="entry name" value="WH-like_DNA-bd_sf"/>
</dbReference>
<sequence length="298" mass="32255">MSWDPVLVRTLAAVVDAGTLEQAARRLHVTPSAVSQRVKLLEQQSGHRLLVRSKPVRATTAGRAVLRHAQRLAVIEHDLRVELGVDPEGPTTLPVAVNADSLATWFLPRIAALTADEDVVLDLRTADEEQTAPLLEDGVVTAAVTARRDAVSGCRVRAIGAMEYVAVAAPSWLERWATASTQEAVHVGPRVDFDRHDALQRRWLAERYVGRPVEGPVHRVPSSGGFVRAVELGLGWGLLPQVQAAALVADGRVQRLGDDTLLVELWWQHPTDSSGLLDRLTAAVLADDGALAPVTSRR</sequence>
<accession>A0ABN2VZJ2</accession>
<keyword evidence="4" id="KW-0010">Activator</keyword>
<dbReference type="Proteomes" id="UP001501480">
    <property type="component" value="Unassembled WGS sequence"/>
</dbReference>
<name>A0ABN2VZJ2_9ACTN</name>
<comment type="similarity">
    <text evidence="1">Belongs to the LysR transcriptional regulatory family.</text>
</comment>
<dbReference type="Gene3D" id="3.40.190.290">
    <property type="match status" value="1"/>
</dbReference>
<dbReference type="NCBIfam" id="TIGR03298">
    <property type="entry name" value="argP"/>
    <property type="match status" value="1"/>
</dbReference>
<organism evidence="7 8">
    <name type="scientific">Aeromicrobium halocynthiae</name>
    <dbReference type="NCBI Taxonomy" id="560557"/>
    <lineage>
        <taxon>Bacteria</taxon>
        <taxon>Bacillati</taxon>
        <taxon>Actinomycetota</taxon>
        <taxon>Actinomycetes</taxon>
        <taxon>Propionibacteriales</taxon>
        <taxon>Nocardioidaceae</taxon>
        <taxon>Aeromicrobium</taxon>
    </lineage>
</organism>
<evidence type="ECO:0000256" key="2">
    <source>
        <dbReference type="ARBA" id="ARBA00023015"/>
    </source>
</evidence>
<dbReference type="PANTHER" id="PTHR30579">
    <property type="entry name" value="TRANSCRIPTIONAL REGULATOR"/>
    <property type="match status" value="1"/>
</dbReference>
<evidence type="ECO:0000256" key="3">
    <source>
        <dbReference type="ARBA" id="ARBA00023125"/>
    </source>
</evidence>
<keyword evidence="3" id="KW-0238">DNA-binding</keyword>
<evidence type="ECO:0000259" key="6">
    <source>
        <dbReference type="PROSITE" id="PS50931"/>
    </source>
</evidence>
<protein>
    <submittedName>
        <fullName evidence="7">LysR family transcriptional regulator ArgP</fullName>
    </submittedName>
</protein>
<evidence type="ECO:0000313" key="7">
    <source>
        <dbReference type="EMBL" id="GAA2077329.1"/>
    </source>
</evidence>
<dbReference type="EMBL" id="BAAAPY010000004">
    <property type="protein sequence ID" value="GAA2077329.1"/>
    <property type="molecule type" value="Genomic_DNA"/>
</dbReference>
<dbReference type="PANTHER" id="PTHR30579:SF2">
    <property type="entry name" value="HTH-TYPE TRANSCRIPTIONAL REGULATOR ARGP"/>
    <property type="match status" value="1"/>
</dbReference>
<evidence type="ECO:0000256" key="5">
    <source>
        <dbReference type="ARBA" id="ARBA00023163"/>
    </source>
</evidence>
<dbReference type="PROSITE" id="PS50931">
    <property type="entry name" value="HTH_LYSR"/>
    <property type="match status" value="1"/>
</dbReference>